<feature type="region of interest" description="Disordered" evidence="1">
    <location>
        <begin position="137"/>
        <end position="166"/>
    </location>
</feature>
<gene>
    <name evidence="2" type="ORF">Glove_161g55</name>
</gene>
<organism evidence="2 3">
    <name type="scientific">Diversispora epigaea</name>
    <dbReference type="NCBI Taxonomy" id="1348612"/>
    <lineage>
        <taxon>Eukaryota</taxon>
        <taxon>Fungi</taxon>
        <taxon>Fungi incertae sedis</taxon>
        <taxon>Mucoromycota</taxon>
        <taxon>Glomeromycotina</taxon>
        <taxon>Glomeromycetes</taxon>
        <taxon>Diversisporales</taxon>
        <taxon>Diversisporaceae</taxon>
        <taxon>Diversispora</taxon>
    </lineage>
</organism>
<dbReference type="STRING" id="1348612.A0A397J0Z1"/>
<reference evidence="2 3" key="1">
    <citation type="submission" date="2018-08" db="EMBL/GenBank/DDBJ databases">
        <title>Genome and evolution of the arbuscular mycorrhizal fungus Diversispora epigaea (formerly Glomus versiforme) and its bacterial endosymbionts.</title>
        <authorList>
            <person name="Sun X."/>
            <person name="Fei Z."/>
            <person name="Harrison M."/>
        </authorList>
    </citation>
    <scope>NUCLEOTIDE SEQUENCE [LARGE SCALE GENOMIC DNA]</scope>
    <source>
        <strain evidence="2 3">IT104</strain>
    </source>
</reference>
<feature type="compositionally biased region" description="Acidic residues" evidence="1">
    <location>
        <begin position="137"/>
        <end position="158"/>
    </location>
</feature>
<dbReference type="EMBL" id="PQFF01000152">
    <property type="protein sequence ID" value="RHZ78560.1"/>
    <property type="molecule type" value="Genomic_DNA"/>
</dbReference>
<comment type="caution">
    <text evidence="2">The sequence shown here is derived from an EMBL/GenBank/DDBJ whole genome shotgun (WGS) entry which is preliminary data.</text>
</comment>
<accession>A0A397J0Z1</accession>
<sequence>MSNIKFNTSPEQKKEQGLIQEISISIKDQNNITEISQNNVPQNYVTEIVSDQDIIYLYQNACDTEKNAIKANQEEILCWCFYTKKFKSIVKDFMANGKVRVKKSKGQVCNFIIQQLPNTKRENLFIDHFAKMPDIEFTDDQDNSSDDLDDLDDLSETEVGEKTTGN</sequence>
<dbReference type="Proteomes" id="UP000266861">
    <property type="component" value="Unassembled WGS sequence"/>
</dbReference>
<keyword evidence="3" id="KW-1185">Reference proteome</keyword>
<evidence type="ECO:0000313" key="2">
    <source>
        <dbReference type="EMBL" id="RHZ78560.1"/>
    </source>
</evidence>
<dbReference type="OrthoDB" id="2429378at2759"/>
<evidence type="ECO:0000256" key="1">
    <source>
        <dbReference type="SAM" id="MobiDB-lite"/>
    </source>
</evidence>
<dbReference type="AlphaFoldDB" id="A0A397J0Z1"/>
<protein>
    <submittedName>
        <fullName evidence="2">Uncharacterized protein</fullName>
    </submittedName>
</protein>
<evidence type="ECO:0000313" key="3">
    <source>
        <dbReference type="Proteomes" id="UP000266861"/>
    </source>
</evidence>
<name>A0A397J0Z1_9GLOM</name>
<proteinExistence type="predicted"/>